<dbReference type="HOGENOM" id="CLU_098637_3_2_4"/>
<proteinExistence type="predicted"/>
<dbReference type="Pfam" id="PF07963">
    <property type="entry name" value="N_methyl"/>
    <property type="match status" value="1"/>
</dbReference>
<dbReference type="STRING" id="1223802.SUTH_00723"/>
<dbReference type="SUPFAM" id="SSF54523">
    <property type="entry name" value="Pili subunits"/>
    <property type="match status" value="1"/>
</dbReference>
<dbReference type="KEGG" id="shd:SUTH_00723"/>
<keyword evidence="1" id="KW-0812">Transmembrane</keyword>
<evidence type="ECO:0000313" key="3">
    <source>
        <dbReference type="Proteomes" id="UP000031637"/>
    </source>
</evidence>
<keyword evidence="1" id="KW-1133">Transmembrane helix</keyword>
<keyword evidence="1" id="KW-0472">Membrane</keyword>
<sequence>MTLKSGRTSSLARGFTLIELVIVITIIGILAAVALPRLIDAQRDARIAKANAIYGSIRSAVALARSRCELDISGVAPSATAVNCASTPPKVNMDGTMVDIVNRYPAATAAGIDVAAALNPTADGLTPGGTGTTRTFDVAGGTLPNCRITYQEATLSGTAIVAPVISVVSSGC</sequence>
<dbReference type="RefSeq" id="WP_041097156.1">
    <property type="nucleotide sequence ID" value="NZ_AP012547.1"/>
</dbReference>
<organism evidence="2 3">
    <name type="scientific">Sulfuritalea hydrogenivorans sk43H</name>
    <dbReference type="NCBI Taxonomy" id="1223802"/>
    <lineage>
        <taxon>Bacteria</taxon>
        <taxon>Pseudomonadati</taxon>
        <taxon>Pseudomonadota</taxon>
        <taxon>Betaproteobacteria</taxon>
        <taxon>Nitrosomonadales</taxon>
        <taxon>Sterolibacteriaceae</taxon>
        <taxon>Sulfuritalea</taxon>
    </lineage>
</organism>
<name>W0SFP2_9PROT</name>
<protein>
    <submittedName>
        <fullName evidence="2">Uncharacterized protein</fullName>
    </submittedName>
</protein>
<dbReference type="OrthoDB" id="8563546at2"/>
<reference evidence="2 3" key="1">
    <citation type="journal article" date="2014" name="Syst. Appl. Microbiol.">
        <title>Complete genomes of freshwater sulfur oxidizers Sulfuricella denitrificans skB26 and Sulfuritalea hydrogenivorans sk43H: genetic insights into the sulfur oxidation pathway of betaproteobacteria.</title>
        <authorList>
            <person name="Watanabe T."/>
            <person name="Kojima H."/>
            <person name="Fukui M."/>
        </authorList>
    </citation>
    <scope>NUCLEOTIDE SEQUENCE [LARGE SCALE GENOMIC DNA]</scope>
    <source>
        <strain evidence="2">DSM22779</strain>
    </source>
</reference>
<accession>W0SFP2</accession>
<dbReference type="EMBL" id="AP012547">
    <property type="protein sequence ID" value="BAO28533.1"/>
    <property type="molecule type" value="Genomic_DNA"/>
</dbReference>
<dbReference type="PANTHER" id="PTHR30093:SF7">
    <property type="entry name" value="MSHA MAJOR PILIN SUBUNIT MSHA"/>
    <property type="match status" value="1"/>
</dbReference>
<dbReference type="Gene3D" id="3.30.700.10">
    <property type="entry name" value="Glycoprotein, Type 4 Pilin"/>
    <property type="match status" value="1"/>
</dbReference>
<dbReference type="InterPro" id="IPR045584">
    <property type="entry name" value="Pilin-like"/>
</dbReference>
<evidence type="ECO:0000313" key="2">
    <source>
        <dbReference type="EMBL" id="BAO28533.1"/>
    </source>
</evidence>
<gene>
    <name evidence="2" type="ORF">SUTH_00723</name>
</gene>
<dbReference type="NCBIfam" id="TIGR02532">
    <property type="entry name" value="IV_pilin_GFxxxE"/>
    <property type="match status" value="1"/>
</dbReference>
<evidence type="ECO:0000256" key="1">
    <source>
        <dbReference type="SAM" id="Phobius"/>
    </source>
</evidence>
<feature type="transmembrane region" description="Helical" evidence="1">
    <location>
        <begin position="20"/>
        <end position="39"/>
    </location>
</feature>
<dbReference type="Proteomes" id="UP000031637">
    <property type="component" value="Chromosome"/>
</dbReference>
<dbReference type="PANTHER" id="PTHR30093">
    <property type="entry name" value="GENERAL SECRETION PATHWAY PROTEIN G"/>
    <property type="match status" value="1"/>
</dbReference>
<dbReference type="AlphaFoldDB" id="W0SFP2"/>
<keyword evidence="3" id="KW-1185">Reference proteome</keyword>
<dbReference type="PROSITE" id="PS00409">
    <property type="entry name" value="PROKAR_NTER_METHYL"/>
    <property type="match status" value="1"/>
</dbReference>
<dbReference type="InterPro" id="IPR012902">
    <property type="entry name" value="N_methyl_site"/>
</dbReference>